<evidence type="ECO:0000313" key="3">
    <source>
        <dbReference type="Proteomes" id="UP001209535"/>
    </source>
</evidence>
<keyword evidence="3" id="KW-1185">Reference proteome</keyword>
<dbReference type="RefSeq" id="WP_263334433.1">
    <property type="nucleotide sequence ID" value="NZ_JAOVQO010000005.1"/>
</dbReference>
<reference evidence="2 3" key="1">
    <citation type="submission" date="2022-10" db="EMBL/GenBank/DDBJ databases">
        <title>Defluviimonas sp. nov., isolated from ocean surface sediments.</title>
        <authorList>
            <person name="He W."/>
            <person name="Wang L."/>
            <person name="Zhang D.-F."/>
        </authorList>
    </citation>
    <scope>NUCLEOTIDE SEQUENCE [LARGE SCALE GENOMIC DNA]</scope>
    <source>
        <strain evidence="2 3">WL0024</strain>
    </source>
</reference>
<sequence length="90" mass="9982">MPKPTARPAATLLAIALAACTPAEPPSEELLGEIRIGPETYPIRALDASGTRWKVIVDGHRLICTEPTETSCYWKVRHHLAMLDQLNDYK</sequence>
<protein>
    <submittedName>
        <fullName evidence="2">Uncharacterized protein</fullName>
    </submittedName>
</protein>
<gene>
    <name evidence="2" type="ORF">OEZ60_06710</name>
</gene>
<accession>A0ABT2X180</accession>
<comment type="caution">
    <text evidence="2">The sequence shown here is derived from an EMBL/GenBank/DDBJ whole genome shotgun (WGS) entry which is preliminary data.</text>
</comment>
<dbReference type="PROSITE" id="PS51257">
    <property type="entry name" value="PROKAR_LIPOPROTEIN"/>
    <property type="match status" value="1"/>
</dbReference>
<dbReference type="Proteomes" id="UP001209535">
    <property type="component" value="Unassembled WGS sequence"/>
</dbReference>
<dbReference type="EMBL" id="JAOVQO010000005">
    <property type="protein sequence ID" value="MCU9847695.1"/>
    <property type="molecule type" value="Genomic_DNA"/>
</dbReference>
<organism evidence="2 3">
    <name type="scientific">Albidovulum salinarum</name>
    <dbReference type="NCBI Taxonomy" id="2984153"/>
    <lineage>
        <taxon>Bacteria</taxon>
        <taxon>Pseudomonadati</taxon>
        <taxon>Pseudomonadota</taxon>
        <taxon>Alphaproteobacteria</taxon>
        <taxon>Rhodobacterales</taxon>
        <taxon>Paracoccaceae</taxon>
        <taxon>Albidovulum</taxon>
    </lineage>
</organism>
<name>A0ABT2X180_9RHOB</name>
<evidence type="ECO:0000256" key="1">
    <source>
        <dbReference type="SAM" id="SignalP"/>
    </source>
</evidence>
<feature type="signal peptide" evidence="1">
    <location>
        <begin position="1"/>
        <end position="23"/>
    </location>
</feature>
<feature type="chain" id="PRO_5045052772" evidence="1">
    <location>
        <begin position="24"/>
        <end position="90"/>
    </location>
</feature>
<keyword evidence="1" id="KW-0732">Signal</keyword>
<evidence type="ECO:0000313" key="2">
    <source>
        <dbReference type="EMBL" id="MCU9847695.1"/>
    </source>
</evidence>
<proteinExistence type="predicted"/>